<evidence type="ECO:0000256" key="7">
    <source>
        <dbReference type="ARBA" id="ARBA00022777"/>
    </source>
</evidence>
<dbReference type="PROSITE" id="PS50113">
    <property type="entry name" value="PAC"/>
    <property type="match status" value="3"/>
</dbReference>
<keyword evidence="9" id="KW-0902">Two-component regulatory system</keyword>
<dbReference type="PANTHER" id="PTHR43047">
    <property type="entry name" value="TWO-COMPONENT HISTIDINE PROTEIN KINASE"/>
    <property type="match status" value="1"/>
</dbReference>
<keyword evidence="8" id="KW-0067">ATP-binding</keyword>
<dbReference type="Gene3D" id="1.10.287.130">
    <property type="match status" value="1"/>
</dbReference>
<dbReference type="InterPro" id="IPR003661">
    <property type="entry name" value="HisK_dim/P_dom"/>
</dbReference>
<feature type="domain" description="PAS" evidence="12">
    <location>
        <begin position="12"/>
        <end position="67"/>
    </location>
</feature>
<evidence type="ECO:0000256" key="1">
    <source>
        <dbReference type="ARBA" id="ARBA00000085"/>
    </source>
</evidence>
<gene>
    <name evidence="14" type="ORF">BEN30_01335</name>
</gene>
<dbReference type="InterPro" id="IPR001610">
    <property type="entry name" value="PAC"/>
</dbReference>
<evidence type="ECO:0000256" key="3">
    <source>
        <dbReference type="ARBA" id="ARBA00012438"/>
    </source>
</evidence>
<dbReference type="Pfam" id="PF13426">
    <property type="entry name" value="PAS_9"/>
    <property type="match status" value="1"/>
</dbReference>
<dbReference type="SUPFAM" id="SSF55874">
    <property type="entry name" value="ATPase domain of HSP90 chaperone/DNA topoisomerase II/histidine kinase"/>
    <property type="match status" value="1"/>
</dbReference>
<dbReference type="GO" id="GO:0005524">
    <property type="term" value="F:ATP binding"/>
    <property type="evidence" value="ECO:0007669"/>
    <property type="project" value="UniProtKB-KW"/>
</dbReference>
<keyword evidence="10" id="KW-0472">Membrane</keyword>
<dbReference type="GO" id="GO:0005886">
    <property type="term" value="C:plasma membrane"/>
    <property type="evidence" value="ECO:0007669"/>
    <property type="project" value="TreeGrafter"/>
</dbReference>
<accession>A0A1E5Q388</accession>
<feature type="domain" description="Histidine kinase" evidence="11">
    <location>
        <begin position="428"/>
        <end position="649"/>
    </location>
</feature>
<keyword evidence="7" id="KW-0418">Kinase</keyword>
<dbReference type="SMART" id="SM00091">
    <property type="entry name" value="PAS"/>
    <property type="match status" value="3"/>
</dbReference>
<dbReference type="GO" id="GO:0006355">
    <property type="term" value="P:regulation of DNA-templated transcription"/>
    <property type="evidence" value="ECO:0007669"/>
    <property type="project" value="InterPro"/>
</dbReference>
<dbReference type="STRING" id="28181.BEN30_01335"/>
<dbReference type="InterPro" id="IPR000700">
    <property type="entry name" value="PAS-assoc_C"/>
</dbReference>
<dbReference type="InterPro" id="IPR004358">
    <property type="entry name" value="Sig_transdc_His_kin-like_C"/>
</dbReference>
<evidence type="ECO:0000256" key="6">
    <source>
        <dbReference type="ARBA" id="ARBA00022741"/>
    </source>
</evidence>
<dbReference type="InterPro" id="IPR036890">
    <property type="entry name" value="HATPase_C_sf"/>
</dbReference>
<comment type="subcellular location">
    <subcellularLocation>
        <location evidence="2">Membrane</location>
    </subcellularLocation>
</comment>
<dbReference type="EC" id="2.7.13.3" evidence="3"/>
<dbReference type="EMBL" id="MCGG01000078">
    <property type="protein sequence ID" value="OEJ64075.1"/>
    <property type="molecule type" value="Genomic_DNA"/>
</dbReference>
<evidence type="ECO:0000256" key="9">
    <source>
        <dbReference type="ARBA" id="ARBA00023012"/>
    </source>
</evidence>
<dbReference type="GO" id="GO:0000155">
    <property type="term" value="F:phosphorelay sensor kinase activity"/>
    <property type="evidence" value="ECO:0007669"/>
    <property type="project" value="InterPro"/>
</dbReference>
<dbReference type="Pfam" id="PF02518">
    <property type="entry name" value="HATPase_c"/>
    <property type="match status" value="1"/>
</dbReference>
<proteinExistence type="predicted"/>
<dbReference type="Pfam" id="PF00512">
    <property type="entry name" value="HisKA"/>
    <property type="match status" value="1"/>
</dbReference>
<feature type="domain" description="PAC" evidence="13">
    <location>
        <begin position="211"/>
        <end position="263"/>
    </location>
</feature>
<dbReference type="PANTHER" id="PTHR43047:SF72">
    <property type="entry name" value="OSMOSENSING HISTIDINE PROTEIN KINASE SLN1"/>
    <property type="match status" value="1"/>
</dbReference>
<evidence type="ECO:0000313" key="15">
    <source>
        <dbReference type="Proteomes" id="UP000095347"/>
    </source>
</evidence>
<keyword evidence="5" id="KW-0808">Transferase</keyword>
<dbReference type="Pfam" id="PF00989">
    <property type="entry name" value="PAS"/>
    <property type="match status" value="2"/>
</dbReference>
<dbReference type="InterPro" id="IPR000014">
    <property type="entry name" value="PAS"/>
</dbReference>
<evidence type="ECO:0000256" key="10">
    <source>
        <dbReference type="ARBA" id="ARBA00023136"/>
    </source>
</evidence>
<dbReference type="GO" id="GO:0009927">
    <property type="term" value="F:histidine phosphotransfer kinase activity"/>
    <property type="evidence" value="ECO:0007669"/>
    <property type="project" value="TreeGrafter"/>
</dbReference>
<feature type="domain" description="PAC" evidence="13">
    <location>
        <begin position="86"/>
        <end position="138"/>
    </location>
</feature>
<protein>
    <recommendedName>
        <fullName evidence="3">histidine kinase</fullName>
        <ecNumber evidence="3">2.7.13.3</ecNumber>
    </recommendedName>
</protein>
<dbReference type="FunFam" id="3.30.565.10:FF:000006">
    <property type="entry name" value="Sensor histidine kinase WalK"/>
    <property type="match status" value="1"/>
</dbReference>
<dbReference type="CDD" id="cd00130">
    <property type="entry name" value="PAS"/>
    <property type="match status" value="3"/>
</dbReference>
<dbReference type="InterPro" id="IPR013767">
    <property type="entry name" value="PAS_fold"/>
</dbReference>
<dbReference type="OrthoDB" id="8477265at2"/>
<dbReference type="FunFam" id="1.10.287.130:FF:000038">
    <property type="entry name" value="Sensory transduction histidine kinase"/>
    <property type="match status" value="1"/>
</dbReference>
<comment type="caution">
    <text evidence="14">The sequence shown here is derived from an EMBL/GenBank/DDBJ whole genome shotgun (WGS) entry which is preliminary data.</text>
</comment>
<dbReference type="PRINTS" id="PR00344">
    <property type="entry name" value="BCTRLSENSOR"/>
</dbReference>
<dbReference type="InterPro" id="IPR035965">
    <property type="entry name" value="PAS-like_dom_sf"/>
</dbReference>
<feature type="domain" description="PAS" evidence="12">
    <location>
        <begin position="139"/>
        <end position="204"/>
    </location>
</feature>
<evidence type="ECO:0000256" key="2">
    <source>
        <dbReference type="ARBA" id="ARBA00004370"/>
    </source>
</evidence>
<dbReference type="RefSeq" id="WP_069959422.1">
    <property type="nucleotide sequence ID" value="NZ_MCGG01000078.1"/>
</dbReference>
<dbReference type="Gene3D" id="3.30.450.20">
    <property type="entry name" value="PAS domain"/>
    <property type="match status" value="3"/>
</dbReference>
<organism evidence="14 15">
    <name type="scientific">Magnetovibrio blakemorei</name>
    <dbReference type="NCBI Taxonomy" id="28181"/>
    <lineage>
        <taxon>Bacteria</taxon>
        <taxon>Pseudomonadati</taxon>
        <taxon>Pseudomonadota</taxon>
        <taxon>Alphaproteobacteria</taxon>
        <taxon>Rhodospirillales</taxon>
        <taxon>Magnetovibrionaceae</taxon>
        <taxon>Magnetovibrio</taxon>
    </lineage>
</organism>
<dbReference type="Gene3D" id="3.30.565.10">
    <property type="entry name" value="Histidine kinase-like ATPase, C-terminal domain"/>
    <property type="match status" value="1"/>
</dbReference>
<dbReference type="InterPro" id="IPR003594">
    <property type="entry name" value="HATPase_dom"/>
</dbReference>
<dbReference type="AlphaFoldDB" id="A0A1E5Q388"/>
<evidence type="ECO:0000259" key="11">
    <source>
        <dbReference type="PROSITE" id="PS50109"/>
    </source>
</evidence>
<dbReference type="InterPro" id="IPR036097">
    <property type="entry name" value="HisK_dim/P_sf"/>
</dbReference>
<keyword evidence="4" id="KW-0597">Phosphoprotein</keyword>
<dbReference type="NCBIfam" id="TIGR00229">
    <property type="entry name" value="sensory_box"/>
    <property type="match status" value="3"/>
</dbReference>
<feature type="domain" description="PAS" evidence="12">
    <location>
        <begin position="285"/>
        <end position="331"/>
    </location>
</feature>
<comment type="catalytic activity">
    <reaction evidence="1">
        <text>ATP + protein L-histidine = ADP + protein N-phospho-L-histidine.</text>
        <dbReference type="EC" id="2.7.13.3"/>
    </reaction>
</comment>
<keyword evidence="6" id="KW-0547">Nucleotide-binding</keyword>
<evidence type="ECO:0000313" key="14">
    <source>
        <dbReference type="EMBL" id="OEJ64075.1"/>
    </source>
</evidence>
<reference evidence="15" key="1">
    <citation type="submission" date="2016-07" db="EMBL/GenBank/DDBJ databases">
        <authorList>
            <person name="Florea S."/>
            <person name="Webb J.S."/>
            <person name="Jaromczyk J."/>
            <person name="Schardl C.L."/>
        </authorList>
    </citation>
    <scope>NUCLEOTIDE SEQUENCE [LARGE SCALE GENOMIC DNA]</scope>
    <source>
        <strain evidence="15">MV-1</strain>
    </source>
</reference>
<dbReference type="PROSITE" id="PS50112">
    <property type="entry name" value="PAS"/>
    <property type="match status" value="3"/>
</dbReference>
<dbReference type="SMART" id="SM00086">
    <property type="entry name" value="PAC"/>
    <property type="match status" value="3"/>
</dbReference>
<keyword evidence="15" id="KW-1185">Reference proteome</keyword>
<evidence type="ECO:0000256" key="5">
    <source>
        <dbReference type="ARBA" id="ARBA00022679"/>
    </source>
</evidence>
<dbReference type="SUPFAM" id="SSF55785">
    <property type="entry name" value="PYP-like sensor domain (PAS domain)"/>
    <property type="match status" value="3"/>
</dbReference>
<sequence length="655" mass="72919">MHLLSEASLLENDKITRAILETVGALVVVLNSDGKIVFFNRTCQEVTGYSEAEVLGRTPWDFLLPDDVCAQVKEVFGKLTAGDFPSAHENAWLTKDRQKRIISWSNTVTLNEVGAIQYVVGTGIDITERVHAESTLKKSEREVRTILETMTDVFYRTDHDGCITMLSDSVQTVLGYSVDELISQPLADLYVDPKERDDFLQKLKGDGGRVSDYAVRLRHKNGQEVWVSTSAKMLYDAAGAYAGVEGTTRNITARKKVENALLDMQSKLEDRVEARTRELKESEARSRKLTRALEQSPSAVFITDTAGIIEFVNSRFTKLTGYTAEEALGQNPRIIKSQETPRAIHCDIWTTIQAGQEWRGELQDTRKDGSQFWAYATIAPIKDDTGHNTHYVATHEDISARKAAELAVRNALNEAEVASRTKSELMANMSHELRTPLNAIIGFSSLMETETFGPLGHEKYREYLSDIHSSGQHLLDLINDILDVSAIEAGMLTLHENVVQVGGIVESSVRLVNHRAQESQVHLHIQCEDNLPMIFADERRMKQVLLNLLTNSIKFTPAGGDIYLTTLCDEADCHVWTVKDTGIGMNEAEIKLAMAQFGQVDSTLSRKHEGTGLGLPLTRGLVELHDGMLSVESQKGKGTTIQVRFPPERTVSLDF</sequence>
<dbReference type="SMART" id="SM00388">
    <property type="entry name" value="HisKA"/>
    <property type="match status" value="1"/>
</dbReference>
<name>A0A1E5Q388_9PROT</name>
<evidence type="ECO:0000256" key="4">
    <source>
        <dbReference type="ARBA" id="ARBA00022553"/>
    </source>
</evidence>
<dbReference type="CDD" id="cd00082">
    <property type="entry name" value="HisKA"/>
    <property type="match status" value="1"/>
</dbReference>
<dbReference type="SUPFAM" id="SSF47384">
    <property type="entry name" value="Homodimeric domain of signal transducing histidine kinase"/>
    <property type="match status" value="1"/>
</dbReference>
<evidence type="ECO:0000259" key="12">
    <source>
        <dbReference type="PROSITE" id="PS50112"/>
    </source>
</evidence>
<evidence type="ECO:0000256" key="8">
    <source>
        <dbReference type="ARBA" id="ARBA00022840"/>
    </source>
</evidence>
<dbReference type="Proteomes" id="UP000095347">
    <property type="component" value="Unassembled WGS sequence"/>
</dbReference>
<dbReference type="SMART" id="SM00387">
    <property type="entry name" value="HATPase_c"/>
    <property type="match status" value="1"/>
</dbReference>
<evidence type="ECO:0000259" key="13">
    <source>
        <dbReference type="PROSITE" id="PS50113"/>
    </source>
</evidence>
<dbReference type="InterPro" id="IPR005467">
    <property type="entry name" value="His_kinase_dom"/>
</dbReference>
<feature type="domain" description="PAC" evidence="13">
    <location>
        <begin position="358"/>
        <end position="410"/>
    </location>
</feature>
<dbReference type="PROSITE" id="PS50109">
    <property type="entry name" value="HIS_KIN"/>
    <property type="match status" value="1"/>
</dbReference>